<dbReference type="KEGG" id="rfs:C1I64_19040"/>
<sequence>MARSALAGVLLVNAVPHGVAALQGRRFPSPFATPPGRGLSSPLVNAGWSAANLVAGLAALPRRRSRRAAIVGAGAMGVLLAAYFGSLGLD</sequence>
<dbReference type="EMBL" id="CP028137">
    <property type="protein sequence ID" value="AZZ54436.1"/>
    <property type="molecule type" value="Genomic_DNA"/>
</dbReference>
<keyword evidence="1" id="KW-0472">Membrane</keyword>
<accession>A0A3Q9V0V8</accession>
<feature type="transmembrane region" description="Helical" evidence="1">
    <location>
        <begin position="45"/>
        <end position="61"/>
    </location>
</feature>
<reference evidence="2 3" key="1">
    <citation type="submission" date="2018-03" db="EMBL/GenBank/DDBJ databases">
        <title>Bacteriophage NCPPB3778 and a type I-E CRISPR drive the evolution of the US Biological Select Agent, Rathayibacter toxicus.</title>
        <authorList>
            <person name="Davis E.W.II."/>
            <person name="Tabima J.F."/>
            <person name="Weisberg A.J."/>
            <person name="Dantas Lopes L."/>
            <person name="Wiseman M.S."/>
            <person name="Wiseman M.S."/>
            <person name="Pupko T."/>
            <person name="Belcher M.S."/>
            <person name="Sechler A.J."/>
            <person name="Tancos M.A."/>
            <person name="Schroeder B.K."/>
            <person name="Murray T.D."/>
            <person name="Luster D.G."/>
            <person name="Schneider W.L."/>
            <person name="Rogers E."/>
            <person name="Andreote F.D."/>
            <person name="Grunwald N.J."/>
            <person name="Putnam M.L."/>
            <person name="Chang J.H."/>
        </authorList>
    </citation>
    <scope>NUCLEOTIDE SEQUENCE [LARGE SCALE GENOMIC DNA]</scope>
    <source>
        <strain evidence="2 3">DSM 15932</strain>
    </source>
</reference>
<dbReference type="Proteomes" id="UP000285317">
    <property type="component" value="Chromosome"/>
</dbReference>
<proteinExistence type="predicted"/>
<name>A0A3Q9V0V8_9MICO</name>
<organism evidence="2 3">
    <name type="scientific">Rathayibacter festucae DSM 15932</name>
    <dbReference type="NCBI Taxonomy" id="1328866"/>
    <lineage>
        <taxon>Bacteria</taxon>
        <taxon>Bacillati</taxon>
        <taxon>Actinomycetota</taxon>
        <taxon>Actinomycetes</taxon>
        <taxon>Micrococcales</taxon>
        <taxon>Microbacteriaceae</taxon>
        <taxon>Rathayibacter</taxon>
    </lineage>
</organism>
<protein>
    <submittedName>
        <fullName evidence="2">Uncharacterized protein</fullName>
    </submittedName>
</protein>
<gene>
    <name evidence="2" type="ORF">C1I64_19040</name>
</gene>
<keyword evidence="1" id="KW-0812">Transmembrane</keyword>
<evidence type="ECO:0000313" key="2">
    <source>
        <dbReference type="EMBL" id="AZZ54436.1"/>
    </source>
</evidence>
<evidence type="ECO:0000256" key="1">
    <source>
        <dbReference type="SAM" id="Phobius"/>
    </source>
</evidence>
<feature type="transmembrane region" description="Helical" evidence="1">
    <location>
        <begin position="68"/>
        <end position="89"/>
    </location>
</feature>
<dbReference type="AlphaFoldDB" id="A0A3Q9V0V8"/>
<keyword evidence="1" id="KW-1133">Transmembrane helix</keyword>
<evidence type="ECO:0000313" key="3">
    <source>
        <dbReference type="Proteomes" id="UP000285317"/>
    </source>
</evidence>